<gene>
    <name evidence="1" type="ORF">Fmac_025550</name>
</gene>
<dbReference type="Proteomes" id="UP001603857">
    <property type="component" value="Unassembled WGS sequence"/>
</dbReference>
<organism evidence="1 2">
    <name type="scientific">Flemingia macrophylla</name>
    <dbReference type="NCBI Taxonomy" id="520843"/>
    <lineage>
        <taxon>Eukaryota</taxon>
        <taxon>Viridiplantae</taxon>
        <taxon>Streptophyta</taxon>
        <taxon>Embryophyta</taxon>
        <taxon>Tracheophyta</taxon>
        <taxon>Spermatophyta</taxon>
        <taxon>Magnoliopsida</taxon>
        <taxon>eudicotyledons</taxon>
        <taxon>Gunneridae</taxon>
        <taxon>Pentapetalae</taxon>
        <taxon>rosids</taxon>
        <taxon>fabids</taxon>
        <taxon>Fabales</taxon>
        <taxon>Fabaceae</taxon>
        <taxon>Papilionoideae</taxon>
        <taxon>50 kb inversion clade</taxon>
        <taxon>NPAAA clade</taxon>
        <taxon>indigoferoid/millettioid clade</taxon>
        <taxon>Phaseoleae</taxon>
        <taxon>Flemingia</taxon>
    </lineage>
</organism>
<proteinExistence type="predicted"/>
<evidence type="ECO:0000313" key="2">
    <source>
        <dbReference type="Proteomes" id="UP001603857"/>
    </source>
</evidence>
<comment type="caution">
    <text evidence="1">The sequence shown here is derived from an EMBL/GenBank/DDBJ whole genome shotgun (WGS) entry which is preliminary data.</text>
</comment>
<dbReference type="AlphaFoldDB" id="A0ABD1LSJ8"/>
<reference evidence="1 2" key="1">
    <citation type="submission" date="2024-08" db="EMBL/GenBank/DDBJ databases">
        <title>Insights into the chromosomal genome structure of Flemingia macrophylla.</title>
        <authorList>
            <person name="Ding Y."/>
            <person name="Zhao Y."/>
            <person name="Bi W."/>
            <person name="Wu M."/>
            <person name="Zhao G."/>
            <person name="Gong Y."/>
            <person name="Li W."/>
            <person name="Zhang P."/>
        </authorList>
    </citation>
    <scope>NUCLEOTIDE SEQUENCE [LARGE SCALE GENOMIC DNA]</scope>
    <source>
        <strain evidence="1">DYQJB</strain>
        <tissue evidence="1">Leaf</tissue>
    </source>
</reference>
<protein>
    <submittedName>
        <fullName evidence="1">Uncharacterized protein</fullName>
    </submittedName>
</protein>
<sequence>MKGGSGRSSESRNGAACVAEERNVLDCPCYTYGRKSLSLPRTPHFLFTLVIVFNVE</sequence>
<name>A0ABD1LSJ8_9FABA</name>
<evidence type="ECO:0000313" key="1">
    <source>
        <dbReference type="EMBL" id="KAL2326492.1"/>
    </source>
</evidence>
<accession>A0ABD1LSJ8</accession>
<keyword evidence="2" id="KW-1185">Reference proteome</keyword>
<dbReference type="EMBL" id="JBGMDY010000008">
    <property type="protein sequence ID" value="KAL2326492.1"/>
    <property type="molecule type" value="Genomic_DNA"/>
</dbReference>